<name>A0A3B0VYY7_9ZZZZ</name>
<keyword evidence="5 8" id="KW-0808">Transferase</keyword>
<dbReference type="NCBIfam" id="TIGR00215">
    <property type="entry name" value="lpxB"/>
    <property type="match status" value="1"/>
</dbReference>
<evidence type="ECO:0000256" key="6">
    <source>
        <dbReference type="ARBA" id="ARBA00023098"/>
    </source>
</evidence>
<keyword evidence="4 8" id="KW-0328">Glycosyltransferase</keyword>
<dbReference type="AlphaFoldDB" id="A0A3B0VYY7"/>
<protein>
    <recommendedName>
        <fullName evidence="1">lipid-A-disaccharide synthase</fullName>
        <ecNumber evidence="1">2.4.1.182</ecNumber>
    </recommendedName>
</protein>
<evidence type="ECO:0000256" key="3">
    <source>
        <dbReference type="ARBA" id="ARBA00022556"/>
    </source>
</evidence>
<keyword evidence="3" id="KW-0441">Lipid A biosynthesis</keyword>
<gene>
    <name evidence="8" type="ORF">MNBD_GAMMA03-1673</name>
</gene>
<keyword evidence="6" id="KW-0443">Lipid metabolism</keyword>
<keyword evidence="2" id="KW-0444">Lipid biosynthesis</keyword>
<dbReference type="PANTHER" id="PTHR30372">
    <property type="entry name" value="LIPID-A-DISACCHARIDE SYNTHASE"/>
    <property type="match status" value="1"/>
</dbReference>
<dbReference type="GO" id="GO:0008915">
    <property type="term" value="F:lipid-A-disaccharide synthase activity"/>
    <property type="evidence" value="ECO:0007669"/>
    <property type="project" value="UniProtKB-EC"/>
</dbReference>
<dbReference type="EC" id="2.4.1.182" evidence="1"/>
<dbReference type="PANTHER" id="PTHR30372:SF4">
    <property type="entry name" value="LIPID-A-DISACCHARIDE SYNTHASE, MITOCHONDRIAL-RELATED"/>
    <property type="match status" value="1"/>
</dbReference>
<evidence type="ECO:0000313" key="8">
    <source>
        <dbReference type="EMBL" id="VAW48785.1"/>
    </source>
</evidence>
<evidence type="ECO:0000256" key="5">
    <source>
        <dbReference type="ARBA" id="ARBA00022679"/>
    </source>
</evidence>
<dbReference type="InterPro" id="IPR003835">
    <property type="entry name" value="Glyco_trans_19"/>
</dbReference>
<dbReference type="Pfam" id="PF02684">
    <property type="entry name" value="LpxB"/>
    <property type="match status" value="1"/>
</dbReference>
<evidence type="ECO:0000256" key="1">
    <source>
        <dbReference type="ARBA" id="ARBA00012687"/>
    </source>
</evidence>
<evidence type="ECO:0000256" key="7">
    <source>
        <dbReference type="ARBA" id="ARBA00048975"/>
    </source>
</evidence>
<evidence type="ECO:0000256" key="2">
    <source>
        <dbReference type="ARBA" id="ARBA00022516"/>
    </source>
</evidence>
<accession>A0A3B0VYY7</accession>
<dbReference type="SUPFAM" id="SSF53756">
    <property type="entry name" value="UDP-Glycosyltransferase/glycogen phosphorylase"/>
    <property type="match status" value="1"/>
</dbReference>
<sequence>MSDKQPFISQKPLVIGMIAGEASGDTLGAGLIKSLQARYPDATFVGIGGPKMMALGFQSWYPMEKLSVMGFFEVLKHLFELLNIRKSVIARFLTIKPDVFIGVDAPDFNFKVESELKKNNIPAIHYVGPSVWAWREKRLKKIRHSVDGMLVLFPFEPPYYHRYNIPVKFVGHPLANQFPDTPNTPSMRVFFDIEPSVAVTAILPGSRMSEINRMADVYIQSAKLLADIYPKMLFLIPCVHDKAKERIQEAINQFGKGLNIRLVDGQSRQVLEACDQALVTSGTATLECALMKKPLMLAIKVHPVSYWIMRHLATTQWIGLPNILANQSLVSELIQDQATPHKIAIQMGRLIMDTQLRTKQIKAFEAQYASLRQNASELAVDAIEEWADLKDKSIAK</sequence>
<comment type="catalytic activity">
    <reaction evidence="7">
        <text>a lipid X + a UDP-2-N,3-O-bis[(3R)-3-hydroxyacyl]-alpha-D-glucosamine = a lipid A disaccharide + UDP + H(+)</text>
        <dbReference type="Rhea" id="RHEA:67828"/>
        <dbReference type="ChEBI" id="CHEBI:15378"/>
        <dbReference type="ChEBI" id="CHEBI:58223"/>
        <dbReference type="ChEBI" id="CHEBI:137748"/>
        <dbReference type="ChEBI" id="CHEBI:176338"/>
        <dbReference type="ChEBI" id="CHEBI:176343"/>
        <dbReference type="EC" id="2.4.1.182"/>
    </reaction>
</comment>
<evidence type="ECO:0000256" key="4">
    <source>
        <dbReference type="ARBA" id="ARBA00022676"/>
    </source>
</evidence>
<proteinExistence type="inferred from homology"/>
<reference evidence="8" key="1">
    <citation type="submission" date="2018-06" db="EMBL/GenBank/DDBJ databases">
        <authorList>
            <person name="Zhirakovskaya E."/>
        </authorList>
    </citation>
    <scope>NUCLEOTIDE SEQUENCE</scope>
</reference>
<dbReference type="GO" id="GO:0016020">
    <property type="term" value="C:membrane"/>
    <property type="evidence" value="ECO:0007669"/>
    <property type="project" value="GOC"/>
</dbReference>
<dbReference type="HAMAP" id="MF_00392">
    <property type="entry name" value="LpxB"/>
    <property type="match status" value="1"/>
</dbReference>
<dbReference type="GO" id="GO:0009245">
    <property type="term" value="P:lipid A biosynthetic process"/>
    <property type="evidence" value="ECO:0007669"/>
    <property type="project" value="UniProtKB-KW"/>
</dbReference>
<dbReference type="GO" id="GO:0005543">
    <property type="term" value="F:phospholipid binding"/>
    <property type="evidence" value="ECO:0007669"/>
    <property type="project" value="TreeGrafter"/>
</dbReference>
<organism evidence="8">
    <name type="scientific">hydrothermal vent metagenome</name>
    <dbReference type="NCBI Taxonomy" id="652676"/>
    <lineage>
        <taxon>unclassified sequences</taxon>
        <taxon>metagenomes</taxon>
        <taxon>ecological metagenomes</taxon>
    </lineage>
</organism>
<dbReference type="EMBL" id="UOFC01000232">
    <property type="protein sequence ID" value="VAW48785.1"/>
    <property type="molecule type" value="Genomic_DNA"/>
</dbReference>